<gene>
    <name evidence="1" type="ORF">B0H63DRAFT_390716</name>
</gene>
<evidence type="ECO:0008006" key="3">
    <source>
        <dbReference type="Google" id="ProtNLM"/>
    </source>
</evidence>
<evidence type="ECO:0000313" key="1">
    <source>
        <dbReference type="EMBL" id="KAK3391294.1"/>
    </source>
</evidence>
<dbReference type="EMBL" id="JAULSW010000002">
    <property type="protein sequence ID" value="KAK3391294.1"/>
    <property type="molecule type" value="Genomic_DNA"/>
</dbReference>
<keyword evidence="2" id="KW-1185">Reference proteome</keyword>
<reference evidence="1" key="1">
    <citation type="journal article" date="2023" name="Mol. Phylogenet. Evol.">
        <title>Genome-scale phylogeny and comparative genomics of the fungal order Sordariales.</title>
        <authorList>
            <person name="Hensen N."/>
            <person name="Bonometti L."/>
            <person name="Westerberg I."/>
            <person name="Brannstrom I.O."/>
            <person name="Guillou S."/>
            <person name="Cros-Aarteil S."/>
            <person name="Calhoun S."/>
            <person name="Haridas S."/>
            <person name="Kuo A."/>
            <person name="Mondo S."/>
            <person name="Pangilinan J."/>
            <person name="Riley R."/>
            <person name="LaButti K."/>
            <person name="Andreopoulos B."/>
            <person name="Lipzen A."/>
            <person name="Chen C."/>
            <person name="Yan M."/>
            <person name="Daum C."/>
            <person name="Ng V."/>
            <person name="Clum A."/>
            <person name="Steindorff A."/>
            <person name="Ohm R.A."/>
            <person name="Martin F."/>
            <person name="Silar P."/>
            <person name="Natvig D.O."/>
            <person name="Lalanne C."/>
            <person name="Gautier V."/>
            <person name="Ament-Velasquez S.L."/>
            <person name="Kruys A."/>
            <person name="Hutchinson M.I."/>
            <person name="Powell A.J."/>
            <person name="Barry K."/>
            <person name="Miller A.N."/>
            <person name="Grigoriev I.V."/>
            <person name="Debuchy R."/>
            <person name="Gladieux P."/>
            <person name="Hiltunen Thoren M."/>
            <person name="Johannesson H."/>
        </authorList>
    </citation>
    <scope>NUCLEOTIDE SEQUENCE</scope>
    <source>
        <strain evidence="1">CBS 232.78</strain>
    </source>
</reference>
<protein>
    <recommendedName>
        <fullName evidence="3">Kinesin light chain</fullName>
    </recommendedName>
</protein>
<reference evidence="1" key="2">
    <citation type="submission" date="2023-06" db="EMBL/GenBank/DDBJ databases">
        <authorList>
            <consortium name="Lawrence Berkeley National Laboratory"/>
            <person name="Haridas S."/>
            <person name="Hensen N."/>
            <person name="Bonometti L."/>
            <person name="Westerberg I."/>
            <person name="Brannstrom I.O."/>
            <person name="Guillou S."/>
            <person name="Cros-Aarteil S."/>
            <person name="Calhoun S."/>
            <person name="Kuo A."/>
            <person name="Mondo S."/>
            <person name="Pangilinan J."/>
            <person name="Riley R."/>
            <person name="LaButti K."/>
            <person name="Andreopoulos B."/>
            <person name="Lipzen A."/>
            <person name="Chen C."/>
            <person name="Yanf M."/>
            <person name="Daum C."/>
            <person name="Ng V."/>
            <person name="Clum A."/>
            <person name="Steindorff A."/>
            <person name="Ohm R."/>
            <person name="Martin F."/>
            <person name="Silar P."/>
            <person name="Natvig D."/>
            <person name="Lalanne C."/>
            <person name="Gautier V."/>
            <person name="Ament-velasquez S.L."/>
            <person name="Kruys A."/>
            <person name="Hutchinson M.I."/>
            <person name="Powell A.J."/>
            <person name="Barry K."/>
            <person name="Miller A.N."/>
            <person name="Grigoriev I.V."/>
            <person name="Debuchy R."/>
            <person name="Gladieux P."/>
            <person name="Thoren M.H."/>
            <person name="Johannesson H."/>
        </authorList>
    </citation>
    <scope>NUCLEOTIDE SEQUENCE</scope>
    <source>
        <strain evidence="1">CBS 232.78</strain>
    </source>
</reference>
<dbReference type="Proteomes" id="UP001285441">
    <property type="component" value="Unassembled WGS sequence"/>
</dbReference>
<comment type="caution">
    <text evidence="1">The sequence shown here is derived from an EMBL/GenBank/DDBJ whole genome shotgun (WGS) entry which is preliminary data.</text>
</comment>
<dbReference type="Gene3D" id="1.25.40.10">
    <property type="entry name" value="Tetratricopeptide repeat domain"/>
    <property type="match status" value="1"/>
</dbReference>
<accession>A0AAE0P123</accession>
<organism evidence="1 2">
    <name type="scientific">Podospora didyma</name>
    <dbReference type="NCBI Taxonomy" id="330526"/>
    <lineage>
        <taxon>Eukaryota</taxon>
        <taxon>Fungi</taxon>
        <taxon>Dikarya</taxon>
        <taxon>Ascomycota</taxon>
        <taxon>Pezizomycotina</taxon>
        <taxon>Sordariomycetes</taxon>
        <taxon>Sordariomycetidae</taxon>
        <taxon>Sordariales</taxon>
        <taxon>Podosporaceae</taxon>
        <taxon>Podospora</taxon>
    </lineage>
</organism>
<proteinExistence type="predicted"/>
<dbReference type="InterPro" id="IPR011990">
    <property type="entry name" value="TPR-like_helical_dom_sf"/>
</dbReference>
<dbReference type="AlphaFoldDB" id="A0AAE0P123"/>
<dbReference type="Pfam" id="PF13374">
    <property type="entry name" value="TPR_10"/>
    <property type="match status" value="1"/>
</dbReference>
<feature type="non-terminal residue" evidence="1">
    <location>
        <position position="1"/>
    </location>
</feature>
<name>A0AAE0P123_9PEZI</name>
<sequence length="82" mass="9007">GRSEEAGKLGVQVMETSKTKLGADHAHTLISMNNLAWTWKDQGRHSEPVALMKACAQAQRRVLGQKHPNMLSSLAIVAKWNS</sequence>
<evidence type="ECO:0000313" key="2">
    <source>
        <dbReference type="Proteomes" id="UP001285441"/>
    </source>
</evidence>